<evidence type="ECO:0000256" key="1">
    <source>
        <dbReference type="SAM" id="MobiDB-lite"/>
    </source>
</evidence>
<evidence type="ECO:0000313" key="3">
    <source>
        <dbReference type="Proteomes" id="UP001329430"/>
    </source>
</evidence>
<dbReference type="EMBL" id="JAVRBK010000004">
    <property type="protein sequence ID" value="KAK5644681.1"/>
    <property type="molecule type" value="Genomic_DNA"/>
</dbReference>
<feature type="compositionally biased region" description="Polar residues" evidence="1">
    <location>
        <begin position="162"/>
        <end position="177"/>
    </location>
</feature>
<feature type="region of interest" description="Disordered" evidence="1">
    <location>
        <begin position="449"/>
        <end position="474"/>
    </location>
</feature>
<feature type="region of interest" description="Disordered" evidence="1">
    <location>
        <begin position="1023"/>
        <end position="1046"/>
    </location>
</feature>
<feature type="region of interest" description="Disordered" evidence="1">
    <location>
        <begin position="1387"/>
        <end position="1435"/>
    </location>
</feature>
<protein>
    <submittedName>
        <fullName evidence="2">Uncharacterized protein</fullName>
    </submittedName>
</protein>
<sequence>MEVVAATPNSNGVPPFHNHDVHEWSRIDSLTGVLERARLETDHWTASTNHSSHNYGKVVDTRARSNADGAIQQARRQLEVFQSSVPGGRLQVIKSHTVSSSRWTSKSPLVNEHKDVTPHFTDLELPLNPLDLTSQKSRATVGRSVGRRPPSRPRGRDDTQSHNRQTFGESHSTGTTSLHRISRLCNQVHENAVKQTLGKYHKPPIHERESGDGVEIVEIERATNENINEHTNLIRTKSTSSEDIHLTPEKEKQNKSVEDLEDLEQLQNWRRTSKIRRSLQFPAQNKTAATKPLDVPINTGSVRKIREDLETGRRLNTALRGNNVDLEALDQILQLITSPTELHSDNRFEEPEKDEQITTKKQKRHSFVTVESLQEVRGRLRRTSSPVDDTYTTLKSKKEEEADDGIVTEDPLNKQIEDMPALDVASSQSRVRSYVYGMEALMNKKPILGTGSLESRTSRQLNGTSTSRNEDWYNRRKSYGFEQVHNQEPTNTISKNNTFMDSSTDSGICRSSEIMLVPTTNKSSVQLNKSNDLNDSQKDEIFNRVNKYNTQNESGVSNIGSVKRYASIFEQKRDSSMMRDYEGTKITIPIVPDALSDSYHNKDMECIPFNYNRNITNGEIKRHSIAVDESRYVTQAPTNNYRRTSLAINDKTAGDTYDVLDDDLSQGKRHKKVEFCKTEVHFAVDSGRVNIVATDEKPPPTNNFRRRRRNSATLYNNLLTEANKNGLPVLHFGDSSYERSMFNFTDHEDDLNFQALQITESDNKSNDQFANSTVTVSTNQSRPNYCDDADEDQKENIECEIPKSILKNKPVKPKPYLLGDDPYCIQTSVNDEKKIWGVKLKPVHSPLEPQMWKSTVTLKNTLYDKNGSMQRPEQNDLLVSTNEIKEEQNTSDHNDNIRIISSQLNSTCPVEDLRKPEMKGYSTKVNIGSGEAVVIEGSLNVNQMLTEVKKEPFTRTPTLNSSTSTERHNRKIKIMSKTPNSPVILRKTVCDSKRLELKANYASEKLSSPSLVGQNLSKTDPITKVGGWKKENALDGNTNTSKLWGKRSPAPTVHIYDTLHSPLVQRKSHAPSPTTENLYCTIKDRDSDVDSERQKSPNRSVLRNPRRSEMAYFGVKTVPSPRPFKKTNADTSTKPPIKTETKNSGTYLKPRAKSPVYENVEEIKRTKHKTTVREFDSSILDELTKAADQILQAVNGYAEEAEKQSLEEKKKSNTKKEKLDTISETKSWKQRSITKHNCNEKTDLSKPKLKHTSSTSSVESISESRKPITGTNRRSISDSDKNKKKSGSDTSSSRAATKARRLQRASSREALLQSHGSSSEDLPVSIDVPVRKSRMVRKSKSSQVSDAHSTDMKSRRHEEKGKSEERVPVGALPTIRHKTAVSTIRSTAEKAQSRERCHRSKNEDTRKKGTLKKETIRTSASRNDRNTHTSSREAITHRISTANIKKCTNLKC</sequence>
<feature type="compositionally biased region" description="Low complexity" evidence="1">
    <location>
        <begin position="1252"/>
        <end position="1261"/>
    </location>
</feature>
<feature type="region of interest" description="Disordered" evidence="1">
    <location>
        <begin position="1065"/>
        <end position="1146"/>
    </location>
</feature>
<accession>A0AAN7VFN1</accession>
<proteinExistence type="predicted"/>
<dbReference type="Proteomes" id="UP001329430">
    <property type="component" value="Chromosome 4"/>
</dbReference>
<feature type="compositionally biased region" description="Basic residues" evidence="1">
    <location>
        <begin position="1331"/>
        <end position="1340"/>
    </location>
</feature>
<comment type="caution">
    <text evidence="2">The sequence shown here is derived from an EMBL/GenBank/DDBJ whole genome shotgun (WGS) entry which is preliminary data.</text>
</comment>
<organism evidence="2 3">
    <name type="scientific">Pyrocoelia pectoralis</name>
    <dbReference type="NCBI Taxonomy" id="417401"/>
    <lineage>
        <taxon>Eukaryota</taxon>
        <taxon>Metazoa</taxon>
        <taxon>Ecdysozoa</taxon>
        <taxon>Arthropoda</taxon>
        <taxon>Hexapoda</taxon>
        <taxon>Insecta</taxon>
        <taxon>Pterygota</taxon>
        <taxon>Neoptera</taxon>
        <taxon>Endopterygota</taxon>
        <taxon>Coleoptera</taxon>
        <taxon>Polyphaga</taxon>
        <taxon>Elateriformia</taxon>
        <taxon>Elateroidea</taxon>
        <taxon>Lampyridae</taxon>
        <taxon>Lampyrinae</taxon>
        <taxon>Pyrocoelia</taxon>
    </lineage>
</organism>
<feature type="region of interest" description="Disordered" evidence="1">
    <location>
        <begin position="1201"/>
        <end position="1366"/>
    </location>
</feature>
<evidence type="ECO:0000313" key="2">
    <source>
        <dbReference type="EMBL" id="KAK5644681.1"/>
    </source>
</evidence>
<keyword evidence="3" id="KW-1185">Reference proteome</keyword>
<name>A0AAN7VFN1_9COLE</name>
<feature type="compositionally biased region" description="Basic and acidic residues" evidence="1">
    <location>
        <begin position="1082"/>
        <end position="1095"/>
    </location>
</feature>
<gene>
    <name evidence="2" type="ORF">RI129_005981</name>
</gene>
<feature type="compositionally biased region" description="Basic and acidic residues" evidence="1">
    <location>
        <begin position="1237"/>
        <end position="1246"/>
    </location>
</feature>
<reference evidence="2 3" key="1">
    <citation type="journal article" date="2024" name="Insects">
        <title>An Improved Chromosome-Level Genome Assembly of the Firefly Pyrocoelia pectoralis.</title>
        <authorList>
            <person name="Fu X."/>
            <person name="Meyer-Rochow V.B."/>
            <person name="Ballantyne L."/>
            <person name="Zhu X."/>
        </authorList>
    </citation>
    <scope>NUCLEOTIDE SEQUENCE [LARGE SCALE GENOMIC DNA]</scope>
    <source>
        <strain evidence="2">XCY_ONT2</strain>
    </source>
</reference>
<feature type="compositionally biased region" description="Basic and acidic residues" evidence="1">
    <location>
        <begin position="1348"/>
        <end position="1366"/>
    </location>
</feature>
<feature type="compositionally biased region" description="Polar residues" evidence="1">
    <location>
        <begin position="452"/>
        <end position="467"/>
    </location>
</feature>
<feature type="compositionally biased region" description="Basic and acidic residues" evidence="1">
    <location>
        <begin position="1201"/>
        <end position="1227"/>
    </location>
</feature>
<feature type="region of interest" description="Disordered" evidence="1">
    <location>
        <begin position="123"/>
        <end position="177"/>
    </location>
</feature>